<dbReference type="AlphaFoldDB" id="A0AAV5CKW1"/>
<dbReference type="Proteomes" id="UP001054889">
    <property type="component" value="Unassembled WGS sequence"/>
</dbReference>
<name>A0AAV5CKW1_ELECO</name>
<dbReference type="EMBL" id="BQKI01000007">
    <property type="protein sequence ID" value="GJM98672.1"/>
    <property type="molecule type" value="Genomic_DNA"/>
</dbReference>
<organism evidence="1 2">
    <name type="scientific">Eleusine coracana subsp. coracana</name>
    <dbReference type="NCBI Taxonomy" id="191504"/>
    <lineage>
        <taxon>Eukaryota</taxon>
        <taxon>Viridiplantae</taxon>
        <taxon>Streptophyta</taxon>
        <taxon>Embryophyta</taxon>
        <taxon>Tracheophyta</taxon>
        <taxon>Spermatophyta</taxon>
        <taxon>Magnoliopsida</taxon>
        <taxon>Liliopsida</taxon>
        <taxon>Poales</taxon>
        <taxon>Poaceae</taxon>
        <taxon>PACMAD clade</taxon>
        <taxon>Chloridoideae</taxon>
        <taxon>Cynodonteae</taxon>
        <taxon>Eleusininae</taxon>
        <taxon>Eleusine</taxon>
    </lineage>
</organism>
<gene>
    <name evidence="1" type="primary">ga15701</name>
    <name evidence="1" type="ORF">PR202_ga15701</name>
</gene>
<evidence type="ECO:0000313" key="2">
    <source>
        <dbReference type="Proteomes" id="UP001054889"/>
    </source>
</evidence>
<keyword evidence="2" id="KW-1185">Reference proteome</keyword>
<reference evidence="1" key="2">
    <citation type="submission" date="2021-12" db="EMBL/GenBank/DDBJ databases">
        <title>Resequencing data analysis of finger millet.</title>
        <authorList>
            <person name="Hatakeyama M."/>
            <person name="Aluri S."/>
            <person name="Balachadran M.T."/>
            <person name="Sivarajan S.R."/>
            <person name="Poveda L."/>
            <person name="Shimizu-Inatsugi R."/>
            <person name="Schlapbach R."/>
            <person name="Sreeman S.M."/>
            <person name="Shimizu K.K."/>
        </authorList>
    </citation>
    <scope>NUCLEOTIDE SEQUENCE</scope>
</reference>
<evidence type="ECO:0000313" key="1">
    <source>
        <dbReference type="EMBL" id="GJM98672.1"/>
    </source>
</evidence>
<proteinExistence type="predicted"/>
<sequence>MQKLADDTSAVAGVGGTRALASWAVDLSEGEKPFLLVQVLLHSAAAAVLRPWGKKFSMPMGPTVNALMGIGDPGQHCLCLRAPRARERSLWTSLVRRCPACSLPLARDFRNANPGKPPRHDRVPTPLGSSPRVLHLLGFPTARSPPGTAAAAPLCR</sequence>
<accession>A0AAV5CKW1</accession>
<reference evidence="1" key="1">
    <citation type="journal article" date="2018" name="DNA Res.">
        <title>Multiple hybrid de novo genome assembly of finger millet, an orphan allotetraploid crop.</title>
        <authorList>
            <person name="Hatakeyama M."/>
            <person name="Aluri S."/>
            <person name="Balachadran M.T."/>
            <person name="Sivarajan S.R."/>
            <person name="Patrignani A."/>
            <person name="Gruter S."/>
            <person name="Poveda L."/>
            <person name="Shimizu-Inatsugi R."/>
            <person name="Baeten J."/>
            <person name="Francoijs K.J."/>
            <person name="Nataraja K.N."/>
            <person name="Reddy Y.A.N."/>
            <person name="Phadnis S."/>
            <person name="Ravikumar R.L."/>
            <person name="Schlapbach R."/>
            <person name="Sreeman S.M."/>
            <person name="Shimizu K.K."/>
        </authorList>
    </citation>
    <scope>NUCLEOTIDE SEQUENCE</scope>
</reference>
<comment type="caution">
    <text evidence="1">The sequence shown here is derived from an EMBL/GenBank/DDBJ whole genome shotgun (WGS) entry which is preliminary data.</text>
</comment>
<protein>
    <submittedName>
        <fullName evidence="1">Uncharacterized protein</fullName>
    </submittedName>
</protein>